<accession>A0ABP0S196</accession>
<feature type="compositionally biased region" description="Polar residues" evidence="1">
    <location>
        <begin position="8"/>
        <end position="31"/>
    </location>
</feature>
<reference evidence="2 3" key="1">
    <citation type="submission" date="2024-02" db="EMBL/GenBank/DDBJ databases">
        <authorList>
            <person name="Chen Y."/>
            <person name="Shah S."/>
            <person name="Dougan E. K."/>
            <person name="Thang M."/>
            <person name="Chan C."/>
        </authorList>
    </citation>
    <scope>NUCLEOTIDE SEQUENCE [LARGE SCALE GENOMIC DNA]</scope>
</reference>
<feature type="region of interest" description="Disordered" evidence="1">
    <location>
        <begin position="349"/>
        <end position="385"/>
    </location>
</feature>
<dbReference type="EMBL" id="CAXAMN010026839">
    <property type="protein sequence ID" value="CAK9106143.1"/>
    <property type="molecule type" value="Genomic_DNA"/>
</dbReference>
<feature type="compositionally biased region" description="Basic and acidic residues" evidence="1">
    <location>
        <begin position="364"/>
        <end position="375"/>
    </location>
</feature>
<comment type="caution">
    <text evidence="2">The sequence shown here is derived from an EMBL/GenBank/DDBJ whole genome shotgun (WGS) entry which is preliminary data.</text>
</comment>
<protein>
    <submittedName>
        <fullName evidence="2">Uncharacterized protein</fullName>
    </submittedName>
</protein>
<evidence type="ECO:0000256" key="1">
    <source>
        <dbReference type="SAM" id="MobiDB-lite"/>
    </source>
</evidence>
<gene>
    <name evidence="2" type="ORF">CCMP2556_LOCUS49642</name>
</gene>
<sequence>MERIRTMPSLQVFENASPGTSTCRSQESPPTSGAKSADDSSGGKTARVKILTPEQKDEISKMASPTGMPRPERKRQYAALRRAVVRSCEPALLAKFSLCSDGERWSMLKQWLLADGKVDSITVEEKFVRWCEQLRTDKYVTVTKLQLYQMYGHTKEAKAFVEELCKGQSGTPHPQCPGNEMAKMFKVLKEVAENTSTGTRAATELSVGGRVRSASMKELIAKQLKLGVESLESQGMMDLRTGAIKSKTKKKEKSPSQTALADAKQYLAKLKKCVNDIPACVKNLAEYHVRNSDELVRVLHQHEVRLPPLVEEALQRTAIPLSEIDAAEFTDWVDSKKTVLGEIEGDVRDAKRRITAAKGPRPKPKGEEDPDKSGESDGAFSEEDA</sequence>
<feature type="region of interest" description="Disordered" evidence="1">
    <location>
        <begin position="1"/>
        <end position="72"/>
    </location>
</feature>
<evidence type="ECO:0000313" key="3">
    <source>
        <dbReference type="Proteomes" id="UP001642484"/>
    </source>
</evidence>
<feature type="compositionally biased region" description="Basic residues" evidence="1">
    <location>
        <begin position="350"/>
        <end position="363"/>
    </location>
</feature>
<keyword evidence="3" id="KW-1185">Reference proteome</keyword>
<name>A0ABP0S196_9DINO</name>
<organism evidence="2 3">
    <name type="scientific">Durusdinium trenchii</name>
    <dbReference type="NCBI Taxonomy" id="1381693"/>
    <lineage>
        <taxon>Eukaryota</taxon>
        <taxon>Sar</taxon>
        <taxon>Alveolata</taxon>
        <taxon>Dinophyceae</taxon>
        <taxon>Suessiales</taxon>
        <taxon>Symbiodiniaceae</taxon>
        <taxon>Durusdinium</taxon>
    </lineage>
</organism>
<feature type="compositionally biased region" description="Low complexity" evidence="1">
    <location>
        <begin position="32"/>
        <end position="44"/>
    </location>
</feature>
<proteinExistence type="predicted"/>
<evidence type="ECO:0000313" key="2">
    <source>
        <dbReference type="EMBL" id="CAK9106143.1"/>
    </source>
</evidence>
<dbReference type="Proteomes" id="UP001642484">
    <property type="component" value="Unassembled WGS sequence"/>
</dbReference>